<dbReference type="STRING" id="225324.SAMN02745126_03937"/>
<evidence type="ECO:0000259" key="1">
    <source>
        <dbReference type="Pfam" id="PF00144"/>
    </source>
</evidence>
<accession>A0A1T4RMI9</accession>
<dbReference type="Gene3D" id="3.40.710.10">
    <property type="entry name" value="DD-peptidase/beta-lactamase superfamily"/>
    <property type="match status" value="1"/>
</dbReference>
<dbReference type="OrthoDB" id="5705574at2"/>
<dbReference type="SUPFAM" id="SSF56601">
    <property type="entry name" value="beta-lactamase/transpeptidase-like"/>
    <property type="match status" value="1"/>
</dbReference>
<protein>
    <submittedName>
        <fullName evidence="2">CubicO group peptidase, beta-lactamase class C family</fullName>
    </submittedName>
</protein>
<dbReference type="EMBL" id="FUWJ01000005">
    <property type="protein sequence ID" value="SKA17006.1"/>
    <property type="molecule type" value="Genomic_DNA"/>
</dbReference>
<evidence type="ECO:0000313" key="2">
    <source>
        <dbReference type="EMBL" id="SKA17006.1"/>
    </source>
</evidence>
<name>A0A1T4RMI9_9HYPH</name>
<dbReference type="PANTHER" id="PTHR43283:SF3">
    <property type="entry name" value="BETA-LACTAMASE FAMILY PROTEIN (AFU_ORTHOLOGUE AFUA_5G07500)"/>
    <property type="match status" value="1"/>
</dbReference>
<keyword evidence="3" id="KW-1185">Reference proteome</keyword>
<sequence>MDIGNTLKDAVRAGDVPGVVAAAATDGGVIFQGAEGVLKPDSVIWIASMTKAVTGAAALQLVERGKLSLDAQAADLVPEIGAKEVLVGIDADGTVHTRLPKRPITLRHLLTHTAGLGYDTWNADIYRYVQLKGVPKPGTRAVLETPLLFDPGEQWEYSTGIDWAGLMVEAASGVRLDQYLRENLFEPLGMVDTGFRIGATQRPRKAAVHVRAETDGFVATDHELNQEPEVFMGGGALYSTVGDYLRFVRMILGQGALDGVQVLKPETVASMSKNAMGEVRCRPLKTQIPGRSADMDFVDGMEWGLTFMINPEPFPGRRSAGSLAWAGLANSYYWIDPVKKVTGVWATQLLPFYDARAVAAFETFERAVYASL</sequence>
<dbReference type="Proteomes" id="UP000190092">
    <property type="component" value="Unassembled WGS sequence"/>
</dbReference>
<gene>
    <name evidence="2" type="ORF">SAMN02745126_03937</name>
</gene>
<feature type="domain" description="Beta-lactamase-related" evidence="1">
    <location>
        <begin position="7"/>
        <end position="357"/>
    </location>
</feature>
<dbReference type="Pfam" id="PF00144">
    <property type="entry name" value="Beta-lactamase"/>
    <property type="match status" value="1"/>
</dbReference>
<organism evidence="2 3">
    <name type="scientific">Enhydrobacter aerosaccus</name>
    <dbReference type="NCBI Taxonomy" id="225324"/>
    <lineage>
        <taxon>Bacteria</taxon>
        <taxon>Pseudomonadati</taxon>
        <taxon>Pseudomonadota</taxon>
        <taxon>Alphaproteobacteria</taxon>
        <taxon>Hyphomicrobiales</taxon>
        <taxon>Enhydrobacter</taxon>
    </lineage>
</organism>
<dbReference type="AlphaFoldDB" id="A0A1T4RMI9"/>
<dbReference type="InterPro" id="IPR050789">
    <property type="entry name" value="Diverse_Enzym_Activities"/>
</dbReference>
<dbReference type="InterPro" id="IPR012338">
    <property type="entry name" value="Beta-lactam/transpept-like"/>
</dbReference>
<dbReference type="InterPro" id="IPR001466">
    <property type="entry name" value="Beta-lactam-related"/>
</dbReference>
<reference evidence="3" key="1">
    <citation type="submission" date="2017-02" db="EMBL/GenBank/DDBJ databases">
        <authorList>
            <person name="Varghese N."/>
            <person name="Submissions S."/>
        </authorList>
    </citation>
    <scope>NUCLEOTIDE SEQUENCE [LARGE SCALE GENOMIC DNA]</scope>
    <source>
        <strain evidence="3">ATCC 27094</strain>
    </source>
</reference>
<dbReference type="PANTHER" id="PTHR43283">
    <property type="entry name" value="BETA-LACTAMASE-RELATED"/>
    <property type="match status" value="1"/>
</dbReference>
<evidence type="ECO:0000313" key="3">
    <source>
        <dbReference type="Proteomes" id="UP000190092"/>
    </source>
</evidence>
<proteinExistence type="predicted"/>